<proteinExistence type="predicted"/>
<feature type="region of interest" description="Disordered" evidence="1">
    <location>
        <begin position="12"/>
        <end position="37"/>
    </location>
</feature>
<accession>A0A6A6PDV7</accession>
<dbReference type="EMBL" id="MU001670">
    <property type="protein sequence ID" value="KAF2462158.1"/>
    <property type="molecule type" value="Genomic_DNA"/>
</dbReference>
<dbReference type="Proteomes" id="UP000799766">
    <property type="component" value="Unassembled WGS sequence"/>
</dbReference>
<keyword evidence="3" id="KW-1185">Reference proteome</keyword>
<evidence type="ECO:0000256" key="1">
    <source>
        <dbReference type="SAM" id="MobiDB-lite"/>
    </source>
</evidence>
<protein>
    <submittedName>
        <fullName evidence="2">Uncharacterized protein</fullName>
    </submittedName>
</protein>
<name>A0A6A6PDV7_9PEZI</name>
<sequence length="158" mass="16651">MRYSWASWRIQRASGGNRKGGKKKETSRDRVFGRTFPPRLGFPSRPLRCSDWTPRTALQAAGAKPGPANATDVVRPTSFLTYAAIGCDRHDAPGTAREEGPGSSCLGTPRSSFAGAIGCETAATPAQATGARITGLLFRASAQLDPAVTIICRTAAAE</sequence>
<evidence type="ECO:0000313" key="3">
    <source>
        <dbReference type="Proteomes" id="UP000799766"/>
    </source>
</evidence>
<reference evidence="2" key="1">
    <citation type="journal article" date="2020" name="Stud. Mycol.">
        <title>101 Dothideomycetes genomes: a test case for predicting lifestyles and emergence of pathogens.</title>
        <authorList>
            <person name="Haridas S."/>
            <person name="Albert R."/>
            <person name="Binder M."/>
            <person name="Bloem J."/>
            <person name="Labutti K."/>
            <person name="Salamov A."/>
            <person name="Andreopoulos B."/>
            <person name="Baker S."/>
            <person name="Barry K."/>
            <person name="Bills G."/>
            <person name="Bluhm B."/>
            <person name="Cannon C."/>
            <person name="Castanera R."/>
            <person name="Culley D."/>
            <person name="Daum C."/>
            <person name="Ezra D."/>
            <person name="Gonzalez J."/>
            <person name="Henrissat B."/>
            <person name="Kuo A."/>
            <person name="Liang C."/>
            <person name="Lipzen A."/>
            <person name="Lutzoni F."/>
            <person name="Magnuson J."/>
            <person name="Mondo S."/>
            <person name="Nolan M."/>
            <person name="Ohm R."/>
            <person name="Pangilinan J."/>
            <person name="Park H.-J."/>
            <person name="Ramirez L."/>
            <person name="Alfaro M."/>
            <person name="Sun H."/>
            <person name="Tritt A."/>
            <person name="Yoshinaga Y."/>
            <person name="Zwiers L.-H."/>
            <person name="Turgeon B."/>
            <person name="Goodwin S."/>
            <person name="Spatafora J."/>
            <person name="Crous P."/>
            <person name="Grigoriev I."/>
        </authorList>
    </citation>
    <scope>NUCLEOTIDE SEQUENCE</scope>
    <source>
        <strain evidence="2">ATCC 16933</strain>
    </source>
</reference>
<gene>
    <name evidence="2" type="ORF">BDY21DRAFT_360141</name>
</gene>
<dbReference type="AlphaFoldDB" id="A0A6A6PDV7"/>
<feature type="compositionally biased region" description="Basic and acidic residues" evidence="1">
    <location>
        <begin position="23"/>
        <end position="32"/>
    </location>
</feature>
<organism evidence="2 3">
    <name type="scientific">Lineolata rhizophorae</name>
    <dbReference type="NCBI Taxonomy" id="578093"/>
    <lineage>
        <taxon>Eukaryota</taxon>
        <taxon>Fungi</taxon>
        <taxon>Dikarya</taxon>
        <taxon>Ascomycota</taxon>
        <taxon>Pezizomycotina</taxon>
        <taxon>Dothideomycetes</taxon>
        <taxon>Dothideomycetes incertae sedis</taxon>
        <taxon>Lineolatales</taxon>
        <taxon>Lineolataceae</taxon>
        <taxon>Lineolata</taxon>
    </lineage>
</organism>
<evidence type="ECO:0000313" key="2">
    <source>
        <dbReference type="EMBL" id="KAF2462158.1"/>
    </source>
</evidence>